<dbReference type="SUPFAM" id="SSF52402">
    <property type="entry name" value="Adenine nucleotide alpha hydrolases-like"/>
    <property type="match status" value="2"/>
</dbReference>
<accession>A0ABP4TVH3</accession>
<name>A0ABP4TVH3_9ACTN</name>
<feature type="domain" description="UspA" evidence="2">
    <location>
        <begin position="1"/>
        <end position="128"/>
    </location>
</feature>
<dbReference type="Gene3D" id="3.40.50.620">
    <property type="entry name" value="HUPs"/>
    <property type="match status" value="2"/>
</dbReference>
<evidence type="ECO:0000256" key="1">
    <source>
        <dbReference type="ARBA" id="ARBA00008791"/>
    </source>
</evidence>
<dbReference type="RefSeq" id="WP_346115116.1">
    <property type="nucleotide sequence ID" value="NZ_BAAAMU010000203.1"/>
</dbReference>
<dbReference type="PANTHER" id="PTHR46268:SF6">
    <property type="entry name" value="UNIVERSAL STRESS PROTEIN UP12"/>
    <property type="match status" value="1"/>
</dbReference>
<dbReference type="PRINTS" id="PR01438">
    <property type="entry name" value="UNVRSLSTRESS"/>
</dbReference>
<organism evidence="3 4">
    <name type="scientific">Nonomuraea maheshkhaliensis</name>
    <dbReference type="NCBI Taxonomy" id="419590"/>
    <lineage>
        <taxon>Bacteria</taxon>
        <taxon>Bacillati</taxon>
        <taxon>Actinomycetota</taxon>
        <taxon>Actinomycetes</taxon>
        <taxon>Streptosporangiales</taxon>
        <taxon>Streptosporangiaceae</taxon>
        <taxon>Nonomuraea</taxon>
    </lineage>
</organism>
<reference evidence="4" key="1">
    <citation type="journal article" date="2019" name="Int. J. Syst. Evol. Microbiol.">
        <title>The Global Catalogue of Microorganisms (GCM) 10K type strain sequencing project: providing services to taxonomists for standard genome sequencing and annotation.</title>
        <authorList>
            <consortium name="The Broad Institute Genomics Platform"/>
            <consortium name="The Broad Institute Genome Sequencing Center for Infectious Disease"/>
            <person name="Wu L."/>
            <person name="Ma J."/>
        </authorList>
    </citation>
    <scope>NUCLEOTIDE SEQUENCE [LARGE SCALE GENOMIC DNA]</scope>
    <source>
        <strain evidence="4">JCM 13929</strain>
    </source>
</reference>
<dbReference type="InterPro" id="IPR006016">
    <property type="entry name" value="UspA"/>
</dbReference>
<keyword evidence="4" id="KW-1185">Reference proteome</keyword>
<dbReference type="Proteomes" id="UP001500064">
    <property type="component" value="Unassembled WGS sequence"/>
</dbReference>
<comment type="similarity">
    <text evidence="1">Belongs to the universal stress protein A family.</text>
</comment>
<comment type="caution">
    <text evidence="3">The sequence shown here is derived from an EMBL/GenBank/DDBJ whole genome shotgun (WGS) entry which is preliminary data.</text>
</comment>
<evidence type="ECO:0000313" key="4">
    <source>
        <dbReference type="Proteomes" id="UP001500064"/>
    </source>
</evidence>
<evidence type="ECO:0000259" key="2">
    <source>
        <dbReference type="Pfam" id="PF00582"/>
    </source>
</evidence>
<dbReference type="InterPro" id="IPR006015">
    <property type="entry name" value="Universal_stress_UspA"/>
</dbReference>
<feature type="domain" description="UspA" evidence="2">
    <location>
        <begin position="136"/>
        <end position="272"/>
    </location>
</feature>
<gene>
    <name evidence="3" type="ORF">GCM10009733_107900</name>
</gene>
<proteinExistence type="inferred from homology"/>
<dbReference type="Pfam" id="PF00582">
    <property type="entry name" value="Usp"/>
    <property type="match status" value="2"/>
</dbReference>
<protein>
    <submittedName>
        <fullName evidence="3">Universal stress protein</fullName>
    </submittedName>
</protein>
<dbReference type="EMBL" id="BAAAMU010000203">
    <property type="protein sequence ID" value="GAA1694581.1"/>
    <property type="molecule type" value="Genomic_DNA"/>
</dbReference>
<dbReference type="PANTHER" id="PTHR46268">
    <property type="entry name" value="STRESS RESPONSE PROTEIN NHAX"/>
    <property type="match status" value="1"/>
</dbReference>
<evidence type="ECO:0000313" key="3">
    <source>
        <dbReference type="EMBL" id="GAA1694581.1"/>
    </source>
</evidence>
<sequence length="278" mass="29068">MTGHIVVGVDGSKAAQAAVAWAADDARRRDLTLRIVHVCERQPAEHAAGYCTNTLAFARDLAGELADGVPVTTELLAGNVVDRLLAESETADSVVLGSRGVGEFTGLLVGSVSLAVAGHATGPVVVVRDPDGARHDRVMVGYDGSEHAEAAMEYAVEHARAHGARLDVLHAWRTPAFSPYMAAYNSYLATLYQDEVRAVADSVARWREKNPDIEITQETLSGHPVGLLAGAATTADLVVVGSRGRGGFASAVMGSVSHGVLHHVTCPVAVVRPRGRGA</sequence>
<dbReference type="InterPro" id="IPR014729">
    <property type="entry name" value="Rossmann-like_a/b/a_fold"/>
</dbReference>